<dbReference type="GO" id="GO:0032993">
    <property type="term" value="C:protein-DNA complex"/>
    <property type="evidence" value="ECO:0007669"/>
    <property type="project" value="TreeGrafter"/>
</dbReference>
<dbReference type="EMBL" id="VUNQ01000051">
    <property type="protein sequence ID" value="MSU03015.1"/>
    <property type="molecule type" value="Genomic_DNA"/>
</dbReference>
<keyword evidence="9" id="KW-1185">Reference proteome</keyword>
<dbReference type="InterPro" id="IPR011006">
    <property type="entry name" value="CheY-like_superfamily"/>
</dbReference>
<reference evidence="8 9" key="1">
    <citation type="submission" date="2019-09" db="EMBL/GenBank/DDBJ databases">
        <title>In-depth cultivation of the pig gut microbiome towards novel bacterial diversity and tailored functional studies.</title>
        <authorList>
            <person name="Wylensek D."/>
            <person name="Hitch T.C.A."/>
            <person name="Clavel T."/>
        </authorList>
    </citation>
    <scope>NUCLEOTIDE SEQUENCE [LARGE SCALE GENOMIC DNA]</scope>
    <source>
        <strain evidence="8 9">WCA3-693-APC-4?</strain>
    </source>
</reference>
<evidence type="ECO:0000313" key="8">
    <source>
        <dbReference type="EMBL" id="MSU03015.1"/>
    </source>
</evidence>
<evidence type="ECO:0000256" key="1">
    <source>
        <dbReference type="ARBA" id="ARBA00023015"/>
    </source>
</evidence>
<protein>
    <submittedName>
        <fullName evidence="8">Response regulator transcription factor</fullName>
    </submittedName>
</protein>
<dbReference type="GO" id="GO:0000156">
    <property type="term" value="F:phosphorelay response regulator activity"/>
    <property type="evidence" value="ECO:0007669"/>
    <property type="project" value="TreeGrafter"/>
</dbReference>
<dbReference type="Pfam" id="PF00072">
    <property type="entry name" value="Response_reg"/>
    <property type="match status" value="1"/>
</dbReference>
<keyword evidence="2 5" id="KW-0238">DNA-binding</keyword>
<dbReference type="Gene3D" id="3.40.50.2300">
    <property type="match status" value="1"/>
</dbReference>
<dbReference type="PROSITE" id="PS51755">
    <property type="entry name" value="OMPR_PHOB"/>
    <property type="match status" value="1"/>
</dbReference>
<dbReference type="InterPro" id="IPR001867">
    <property type="entry name" value="OmpR/PhoB-type_DNA-bd"/>
</dbReference>
<dbReference type="SMART" id="SM00448">
    <property type="entry name" value="REC"/>
    <property type="match status" value="1"/>
</dbReference>
<feature type="domain" description="Response regulatory" evidence="6">
    <location>
        <begin position="3"/>
        <end position="116"/>
    </location>
</feature>
<proteinExistence type="predicted"/>
<dbReference type="PANTHER" id="PTHR48111">
    <property type="entry name" value="REGULATOR OF RPOS"/>
    <property type="match status" value="1"/>
</dbReference>
<dbReference type="GO" id="GO:0006355">
    <property type="term" value="P:regulation of DNA-templated transcription"/>
    <property type="evidence" value="ECO:0007669"/>
    <property type="project" value="InterPro"/>
</dbReference>
<dbReference type="SUPFAM" id="SSF46894">
    <property type="entry name" value="C-terminal effector domain of the bipartite response regulators"/>
    <property type="match status" value="1"/>
</dbReference>
<evidence type="ECO:0000256" key="3">
    <source>
        <dbReference type="ARBA" id="ARBA00023163"/>
    </source>
</evidence>
<evidence type="ECO:0000256" key="5">
    <source>
        <dbReference type="PROSITE-ProRule" id="PRU01091"/>
    </source>
</evidence>
<feature type="domain" description="OmpR/PhoB-type" evidence="7">
    <location>
        <begin position="129"/>
        <end position="227"/>
    </location>
</feature>
<dbReference type="AlphaFoldDB" id="A0A6N7Y2M5"/>
<evidence type="ECO:0000313" key="9">
    <source>
        <dbReference type="Proteomes" id="UP000469523"/>
    </source>
</evidence>
<dbReference type="SUPFAM" id="SSF52172">
    <property type="entry name" value="CheY-like"/>
    <property type="match status" value="1"/>
</dbReference>
<organism evidence="8 9">
    <name type="scientific">Tissierella pigra</name>
    <dbReference type="NCBI Taxonomy" id="2607614"/>
    <lineage>
        <taxon>Bacteria</taxon>
        <taxon>Bacillati</taxon>
        <taxon>Bacillota</taxon>
        <taxon>Tissierellia</taxon>
        <taxon>Tissierellales</taxon>
        <taxon>Tissierellaceae</taxon>
        <taxon>Tissierella</taxon>
    </lineage>
</organism>
<sequence length="230" mass="27101">MYKIFVIEDDEKILNLIKDRLERYNYIVTTVKDYSNIKGEFIIENPHIVLLDINLPNYDGFFWCRELRSISKVPIIFISARFSDMDQVMAIENGGDDYIIKPFSFDLLLAKIKGAIRRTYGEYAENNTKDIYEVDGVYLYKNQSIVEWTGKKIELSKKEFSLLYILISNINEIVSREILLEELWDDVEFVDDNTLSVNIARLRKRLEDIGIYDTIQTKRGQGYSMIKTWD</sequence>
<dbReference type="Gene3D" id="1.10.10.10">
    <property type="entry name" value="Winged helix-like DNA-binding domain superfamily/Winged helix DNA-binding domain"/>
    <property type="match status" value="1"/>
</dbReference>
<dbReference type="PROSITE" id="PS50110">
    <property type="entry name" value="RESPONSE_REGULATORY"/>
    <property type="match status" value="1"/>
</dbReference>
<evidence type="ECO:0000256" key="2">
    <source>
        <dbReference type="ARBA" id="ARBA00023125"/>
    </source>
</evidence>
<dbReference type="PANTHER" id="PTHR48111:SF43">
    <property type="entry name" value="STAGE 0 SPORULATION PROTEIN A HOMOLOG"/>
    <property type="match status" value="1"/>
</dbReference>
<dbReference type="CDD" id="cd00383">
    <property type="entry name" value="trans_reg_C"/>
    <property type="match status" value="1"/>
</dbReference>
<dbReference type="InterPro" id="IPR001789">
    <property type="entry name" value="Sig_transdc_resp-reg_receiver"/>
</dbReference>
<dbReference type="GO" id="GO:0005829">
    <property type="term" value="C:cytosol"/>
    <property type="evidence" value="ECO:0007669"/>
    <property type="project" value="TreeGrafter"/>
</dbReference>
<keyword evidence="4" id="KW-0597">Phosphoprotein</keyword>
<feature type="DNA-binding region" description="OmpR/PhoB-type" evidence="5">
    <location>
        <begin position="129"/>
        <end position="227"/>
    </location>
</feature>
<dbReference type="InterPro" id="IPR036388">
    <property type="entry name" value="WH-like_DNA-bd_sf"/>
</dbReference>
<evidence type="ECO:0000256" key="4">
    <source>
        <dbReference type="PROSITE-ProRule" id="PRU00169"/>
    </source>
</evidence>
<gene>
    <name evidence="8" type="ORF">FYJ83_16245</name>
</gene>
<feature type="modified residue" description="4-aspartylphosphate" evidence="4">
    <location>
        <position position="52"/>
    </location>
</feature>
<dbReference type="InterPro" id="IPR016032">
    <property type="entry name" value="Sig_transdc_resp-reg_C-effctor"/>
</dbReference>
<accession>A0A6N7Y2M5</accession>
<evidence type="ECO:0000259" key="6">
    <source>
        <dbReference type="PROSITE" id="PS50110"/>
    </source>
</evidence>
<dbReference type="RefSeq" id="WP_154442397.1">
    <property type="nucleotide sequence ID" value="NZ_JAHLPJ010000001.1"/>
</dbReference>
<dbReference type="Pfam" id="PF00486">
    <property type="entry name" value="Trans_reg_C"/>
    <property type="match status" value="1"/>
</dbReference>
<keyword evidence="3" id="KW-0804">Transcription</keyword>
<keyword evidence="1" id="KW-0805">Transcription regulation</keyword>
<dbReference type="GO" id="GO:0000976">
    <property type="term" value="F:transcription cis-regulatory region binding"/>
    <property type="evidence" value="ECO:0007669"/>
    <property type="project" value="TreeGrafter"/>
</dbReference>
<dbReference type="Gene3D" id="6.10.250.690">
    <property type="match status" value="1"/>
</dbReference>
<name>A0A6N7Y2M5_9FIRM</name>
<dbReference type="Proteomes" id="UP000469523">
    <property type="component" value="Unassembled WGS sequence"/>
</dbReference>
<dbReference type="SMART" id="SM00862">
    <property type="entry name" value="Trans_reg_C"/>
    <property type="match status" value="1"/>
</dbReference>
<dbReference type="InterPro" id="IPR039420">
    <property type="entry name" value="WalR-like"/>
</dbReference>
<comment type="caution">
    <text evidence="8">The sequence shown here is derived from an EMBL/GenBank/DDBJ whole genome shotgun (WGS) entry which is preliminary data.</text>
</comment>
<evidence type="ECO:0000259" key="7">
    <source>
        <dbReference type="PROSITE" id="PS51755"/>
    </source>
</evidence>